<name>A0A8J6BTB8_ZIZPA</name>
<evidence type="ECO:0000313" key="2">
    <source>
        <dbReference type="EMBL" id="KAG8090103.1"/>
    </source>
</evidence>
<accession>A0A8J6BTB8</accession>
<gene>
    <name evidence="2" type="ORF">GUJ93_ZPchr0011g27361</name>
</gene>
<reference evidence="2" key="1">
    <citation type="journal article" date="2021" name="bioRxiv">
        <title>Whole Genome Assembly and Annotation of Northern Wild Rice, Zizania palustris L., Supports a Whole Genome Duplication in the Zizania Genus.</title>
        <authorList>
            <person name="Haas M."/>
            <person name="Kono T."/>
            <person name="Macchietto M."/>
            <person name="Millas R."/>
            <person name="McGilp L."/>
            <person name="Shao M."/>
            <person name="Duquette J."/>
            <person name="Hirsch C.N."/>
            <person name="Kimball J."/>
        </authorList>
    </citation>
    <scope>NUCLEOTIDE SEQUENCE</scope>
    <source>
        <tissue evidence="2">Fresh leaf tissue</tissue>
    </source>
</reference>
<feature type="signal peptide" evidence="1">
    <location>
        <begin position="1"/>
        <end position="32"/>
    </location>
</feature>
<keyword evidence="3" id="KW-1185">Reference proteome</keyword>
<organism evidence="2 3">
    <name type="scientific">Zizania palustris</name>
    <name type="common">Northern wild rice</name>
    <dbReference type="NCBI Taxonomy" id="103762"/>
    <lineage>
        <taxon>Eukaryota</taxon>
        <taxon>Viridiplantae</taxon>
        <taxon>Streptophyta</taxon>
        <taxon>Embryophyta</taxon>
        <taxon>Tracheophyta</taxon>
        <taxon>Spermatophyta</taxon>
        <taxon>Magnoliopsida</taxon>
        <taxon>Liliopsida</taxon>
        <taxon>Poales</taxon>
        <taxon>Poaceae</taxon>
        <taxon>BOP clade</taxon>
        <taxon>Oryzoideae</taxon>
        <taxon>Oryzeae</taxon>
        <taxon>Zizaniinae</taxon>
        <taxon>Zizania</taxon>
    </lineage>
</organism>
<dbReference type="Proteomes" id="UP000729402">
    <property type="component" value="Unassembled WGS sequence"/>
</dbReference>
<evidence type="ECO:0000256" key="1">
    <source>
        <dbReference type="SAM" id="SignalP"/>
    </source>
</evidence>
<keyword evidence="1" id="KW-0732">Signal</keyword>
<proteinExistence type="predicted"/>
<reference evidence="2" key="2">
    <citation type="submission" date="2021-02" db="EMBL/GenBank/DDBJ databases">
        <authorList>
            <person name="Kimball J.A."/>
            <person name="Haas M.W."/>
            <person name="Macchietto M."/>
            <person name="Kono T."/>
            <person name="Duquette J."/>
            <person name="Shao M."/>
        </authorList>
    </citation>
    <scope>NUCLEOTIDE SEQUENCE</scope>
    <source>
        <tissue evidence="2">Fresh leaf tissue</tissue>
    </source>
</reference>
<comment type="caution">
    <text evidence="2">The sequence shown here is derived from an EMBL/GenBank/DDBJ whole genome shotgun (WGS) entry which is preliminary data.</text>
</comment>
<sequence>MHRYIMADKSNLLIHTLLLLLLILQLTVLARGQGRGPSPVNSYTCRSGEYHDPVRRPCSPFDSPRKPCLYPGACG</sequence>
<dbReference type="AlphaFoldDB" id="A0A8J6BTB8"/>
<dbReference type="EMBL" id="JAAALK010000081">
    <property type="protein sequence ID" value="KAG8090103.1"/>
    <property type="molecule type" value="Genomic_DNA"/>
</dbReference>
<evidence type="ECO:0000313" key="3">
    <source>
        <dbReference type="Proteomes" id="UP000729402"/>
    </source>
</evidence>
<protein>
    <submittedName>
        <fullName evidence="2">Uncharacterized protein</fullName>
    </submittedName>
</protein>
<feature type="chain" id="PRO_5035154046" evidence="1">
    <location>
        <begin position="33"/>
        <end position="75"/>
    </location>
</feature>